<sequence>MRRHSGLLLIFILLTLSGSAQNGVLQFVFTSDVHYGITRHHFRGADDVPSTVVNRAMIAAINQLPSGSIPEDGGVGAGQAIGHIDAILITGDIANREEKGVQSAATSWGQFEADYDHLLGTKDWNNKPTPILLSPGNHDVSDAVGFWRPMTPGVDASSMAGIYNRMMKPTHPLTAATYNYTTDKIHFIRNIGGIRLLFVDCWPDSTDQAWAEQHLKGEGPVFLFTHSNPDVEPRFFTNPNGNHGVDSVDKFENLLPELYQDGQTVEGATLIEQRGLAGFLQRHPEIKAYFHGHNNYTEFYQWQGPDKNISIPCFRVDSPMKGKFSSKNETLLSFELVTIDTKAKTMTVRECFWNSVPGDPSVLKWGEVKTMGL</sequence>
<reference evidence="3 4" key="1">
    <citation type="submission" date="2019-03" db="EMBL/GenBank/DDBJ databases">
        <title>Genomic Encyclopedia of Type Strains, Phase IV (KMG-IV): sequencing the most valuable type-strain genomes for metagenomic binning, comparative biology and taxonomic classification.</title>
        <authorList>
            <person name="Goeker M."/>
        </authorList>
    </citation>
    <scope>NUCLEOTIDE SEQUENCE [LARGE SCALE GENOMIC DNA]</scope>
    <source>
        <strain evidence="3 4">DSM 100059</strain>
    </source>
</reference>
<keyword evidence="4" id="KW-1185">Reference proteome</keyword>
<gene>
    <name evidence="3" type="ORF">EDB95_3160</name>
</gene>
<dbReference type="Gene3D" id="3.60.21.10">
    <property type="match status" value="1"/>
</dbReference>
<dbReference type="OrthoDB" id="5464769at2"/>
<dbReference type="RefSeq" id="WP_133994737.1">
    <property type="nucleotide sequence ID" value="NZ_SODV01000001.1"/>
</dbReference>
<dbReference type="GO" id="GO:0016787">
    <property type="term" value="F:hydrolase activity"/>
    <property type="evidence" value="ECO:0007669"/>
    <property type="project" value="InterPro"/>
</dbReference>
<evidence type="ECO:0000256" key="1">
    <source>
        <dbReference type="SAM" id="SignalP"/>
    </source>
</evidence>
<dbReference type="Proteomes" id="UP000294498">
    <property type="component" value="Unassembled WGS sequence"/>
</dbReference>
<dbReference type="SUPFAM" id="SSF56300">
    <property type="entry name" value="Metallo-dependent phosphatases"/>
    <property type="match status" value="1"/>
</dbReference>
<feature type="chain" id="PRO_5020840695" evidence="1">
    <location>
        <begin position="23"/>
        <end position="373"/>
    </location>
</feature>
<feature type="domain" description="Calcineurin-like phosphoesterase" evidence="2">
    <location>
        <begin position="27"/>
        <end position="293"/>
    </location>
</feature>
<name>A0A4R8DUP1_9BACT</name>
<dbReference type="AlphaFoldDB" id="A0A4R8DUP1"/>
<evidence type="ECO:0000313" key="4">
    <source>
        <dbReference type="Proteomes" id="UP000294498"/>
    </source>
</evidence>
<comment type="caution">
    <text evidence="3">The sequence shown here is derived from an EMBL/GenBank/DDBJ whole genome shotgun (WGS) entry which is preliminary data.</text>
</comment>
<dbReference type="InterPro" id="IPR029052">
    <property type="entry name" value="Metallo-depent_PP-like"/>
</dbReference>
<dbReference type="InterPro" id="IPR004843">
    <property type="entry name" value="Calcineurin-like_PHP"/>
</dbReference>
<keyword evidence="1" id="KW-0732">Signal</keyword>
<evidence type="ECO:0000259" key="2">
    <source>
        <dbReference type="Pfam" id="PF00149"/>
    </source>
</evidence>
<protein>
    <submittedName>
        <fullName evidence="3">Calcineurin-like phosphoesterase family protein</fullName>
    </submittedName>
</protein>
<evidence type="ECO:0000313" key="3">
    <source>
        <dbReference type="EMBL" id="TDX02110.1"/>
    </source>
</evidence>
<dbReference type="EMBL" id="SODV01000001">
    <property type="protein sequence ID" value="TDX02110.1"/>
    <property type="molecule type" value="Genomic_DNA"/>
</dbReference>
<organism evidence="3 4">
    <name type="scientific">Dinghuibacter silviterrae</name>
    <dbReference type="NCBI Taxonomy" id="1539049"/>
    <lineage>
        <taxon>Bacteria</taxon>
        <taxon>Pseudomonadati</taxon>
        <taxon>Bacteroidota</taxon>
        <taxon>Chitinophagia</taxon>
        <taxon>Chitinophagales</taxon>
        <taxon>Chitinophagaceae</taxon>
        <taxon>Dinghuibacter</taxon>
    </lineage>
</organism>
<feature type="signal peptide" evidence="1">
    <location>
        <begin position="1"/>
        <end position="22"/>
    </location>
</feature>
<proteinExistence type="predicted"/>
<dbReference type="Pfam" id="PF00149">
    <property type="entry name" value="Metallophos"/>
    <property type="match status" value="1"/>
</dbReference>
<accession>A0A4R8DUP1</accession>